<feature type="domain" description="Antistasin-like" evidence="6">
    <location>
        <begin position="375"/>
        <end position="401"/>
    </location>
</feature>
<organism evidence="7">
    <name type="scientific">Clastoptera arizonana</name>
    <name type="common">Arizona spittle bug</name>
    <dbReference type="NCBI Taxonomy" id="38151"/>
    <lineage>
        <taxon>Eukaryota</taxon>
        <taxon>Metazoa</taxon>
        <taxon>Ecdysozoa</taxon>
        <taxon>Arthropoda</taxon>
        <taxon>Hexapoda</taxon>
        <taxon>Insecta</taxon>
        <taxon>Pterygota</taxon>
        <taxon>Neoptera</taxon>
        <taxon>Paraneoptera</taxon>
        <taxon>Hemiptera</taxon>
        <taxon>Auchenorrhyncha</taxon>
        <taxon>Cercopoidea</taxon>
        <taxon>Clastopteridae</taxon>
        <taxon>Clastoptera</taxon>
    </lineage>
</organism>
<name>A0A1B6BXE9_9HEMI</name>
<dbReference type="AlphaFoldDB" id="A0A1B6BXE9"/>
<accession>A0A1B6BXE9</accession>
<evidence type="ECO:0000256" key="1">
    <source>
        <dbReference type="ARBA" id="ARBA00022729"/>
    </source>
</evidence>
<dbReference type="GO" id="GO:0005886">
    <property type="term" value="C:plasma membrane"/>
    <property type="evidence" value="ECO:0007669"/>
    <property type="project" value="TreeGrafter"/>
</dbReference>
<dbReference type="PROSITE" id="PS51252">
    <property type="entry name" value="ANTISTASIN"/>
    <property type="match status" value="2"/>
</dbReference>
<evidence type="ECO:0000259" key="6">
    <source>
        <dbReference type="PROSITE" id="PS51252"/>
    </source>
</evidence>
<evidence type="ECO:0000313" key="7">
    <source>
        <dbReference type="EMBL" id="JAS05724.1"/>
    </source>
</evidence>
<dbReference type="PROSITE" id="PS50184">
    <property type="entry name" value="VWFC_2"/>
    <property type="match status" value="5"/>
</dbReference>
<dbReference type="Gene3D" id="2.10.22.10">
    <property type="entry name" value="Antistasin, domain 1"/>
    <property type="match status" value="2"/>
</dbReference>
<keyword evidence="2" id="KW-0677">Repeat</keyword>
<dbReference type="Pfam" id="PF00093">
    <property type="entry name" value="VWC"/>
    <property type="match status" value="3"/>
</dbReference>
<feature type="domain" description="Antistasin-like" evidence="6">
    <location>
        <begin position="404"/>
        <end position="430"/>
    </location>
</feature>
<dbReference type="InterPro" id="IPR001007">
    <property type="entry name" value="VWF_dom"/>
</dbReference>
<feature type="domain" description="VWFC" evidence="5">
    <location>
        <begin position="252"/>
        <end position="308"/>
    </location>
</feature>
<reference evidence="7" key="1">
    <citation type="submission" date="2015-12" db="EMBL/GenBank/DDBJ databases">
        <title>De novo transcriptome assembly of four potential Pierce s Disease insect vectors from Arizona vineyards.</title>
        <authorList>
            <person name="Tassone E.E."/>
        </authorList>
    </citation>
    <scope>NUCLEOTIDE SEQUENCE</scope>
</reference>
<dbReference type="Gene3D" id="6.20.200.20">
    <property type="match status" value="6"/>
</dbReference>
<keyword evidence="3" id="KW-0472">Membrane</keyword>
<dbReference type="InterPro" id="IPR052624">
    <property type="entry name" value="CRIM1"/>
</dbReference>
<feature type="chain" id="PRO_5008579929" description="VWFC domain-containing protein" evidence="4">
    <location>
        <begin position="31"/>
        <end position="743"/>
    </location>
</feature>
<feature type="non-terminal residue" evidence="7">
    <location>
        <position position="743"/>
    </location>
</feature>
<dbReference type="GO" id="GO:0004867">
    <property type="term" value="F:serine-type endopeptidase inhibitor activity"/>
    <property type="evidence" value="ECO:0007669"/>
    <property type="project" value="InterPro"/>
</dbReference>
<dbReference type="PROSITE" id="PS01208">
    <property type="entry name" value="VWFC_1"/>
    <property type="match status" value="3"/>
</dbReference>
<dbReference type="PANTHER" id="PTHR46439:SF1">
    <property type="entry name" value="CYSTEINE-RICH MOTOR NEURON 1 PROTEIN"/>
    <property type="match status" value="1"/>
</dbReference>
<evidence type="ECO:0000256" key="2">
    <source>
        <dbReference type="ARBA" id="ARBA00022737"/>
    </source>
</evidence>
<proteinExistence type="predicted"/>
<dbReference type="Pfam" id="PF23334">
    <property type="entry name" value="VWC2L_2nd"/>
    <property type="match status" value="2"/>
</dbReference>
<feature type="transmembrane region" description="Helical" evidence="3">
    <location>
        <begin position="719"/>
        <end position="740"/>
    </location>
</feature>
<dbReference type="EMBL" id="GEDC01031574">
    <property type="protein sequence ID" value="JAS05724.1"/>
    <property type="molecule type" value="Transcribed_RNA"/>
</dbReference>
<keyword evidence="3" id="KW-0812">Transmembrane</keyword>
<feature type="domain" description="VWFC" evidence="5">
    <location>
        <begin position="513"/>
        <end position="573"/>
    </location>
</feature>
<protein>
    <recommendedName>
        <fullName evidence="8">VWFC domain-containing protein</fullName>
    </recommendedName>
</protein>
<sequence>MMCEVGVLHSAGRVMLGVLVLMVLVANINGNCTEGCDEDLMCPTDSIPNPDNPTQCICEPSRCIPHSICVSKFARPTLKRIATKLAGDCCDTYECVPIPDVNCSDVVCEKEERCPPDSYRLPSHKSAEACCSVPQACVCLPRPCPSGECEPGTWAKVIRPGSGKPGSCCPEYKCVATELNDTCIYDGKMMPNGSSWAGIGCMQCTCINGYTSCDAKPKCPLLPVGCTVTKLTKGECCPVCDYKAMNELDHPGGCKSSAGDIIPNGGEWQDDDCTSCRCNEGQKHCHAIMCEACANPHYVPGECCPQCDASSVVTLPAHCPSLTNCSLRCVRGFVRDAAGCYVCHCLKDECVLECQHGYVQDVHGNKMCECASPPCPPLINCHKNCTHGYRTNKQGCEICRCDSCVNLKQCTKRCAHGLLVNQNGCSLCKCKSPENTTLSNGIHLTGCLSDSGLWRDDGETWFDGCRQCYCFRGKEMCSLLSCPPLSCKHPVLNQDDTCCPTCPGTEANLGAHMVCQGESPEKIYLEGETWKLSTCIECVCQSGRALCHSTTCRPTPCKNPLPPPLGSCCSVCPPEQFNASFVMTKNCDKRLDQDMWREGNCVSCYCNDGQPSCFTELCDHQVNCKHALQLKNQCCPLCLDDKPRLHKITSGACNVNNTTYTVGRDWKEDECTSCLCVGDGEVICTKLVCSISCSNPVKEPGVCCLVCPDKNSDSNVRDLVYIIILSLLVCGILSLFYYVARQC</sequence>
<dbReference type="InterPro" id="IPR011061">
    <property type="entry name" value="Hirudin/antistatin"/>
</dbReference>
<feature type="domain" description="VWFC" evidence="5">
    <location>
        <begin position="181"/>
        <end position="241"/>
    </location>
</feature>
<dbReference type="SUPFAM" id="SSF57262">
    <property type="entry name" value="Leech antihemostatic proteins"/>
    <property type="match status" value="1"/>
</dbReference>
<evidence type="ECO:0000256" key="4">
    <source>
        <dbReference type="SAM" id="SignalP"/>
    </source>
</evidence>
<keyword evidence="3" id="KW-1133">Transmembrane helix</keyword>
<dbReference type="InterPro" id="IPR004094">
    <property type="entry name" value="Antistasin-like"/>
</dbReference>
<dbReference type="PANTHER" id="PTHR46439">
    <property type="entry name" value="CYSTEINE-RICH MOTOR NEURON 1 PROTEIN"/>
    <property type="match status" value="1"/>
</dbReference>
<dbReference type="SMART" id="SM00214">
    <property type="entry name" value="VWC"/>
    <property type="match status" value="6"/>
</dbReference>
<keyword evidence="1 4" id="KW-0732">Signal</keyword>
<gene>
    <name evidence="7" type="ORF">g.29371</name>
</gene>
<evidence type="ECO:0008006" key="8">
    <source>
        <dbReference type="Google" id="ProtNLM"/>
    </source>
</evidence>
<feature type="domain" description="VWFC" evidence="5">
    <location>
        <begin position="445"/>
        <end position="503"/>
    </location>
</feature>
<evidence type="ECO:0000259" key="5">
    <source>
        <dbReference type="PROSITE" id="PS50184"/>
    </source>
</evidence>
<feature type="signal peptide" evidence="4">
    <location>
        <begin position="1"/>
        <end position="30"/>
    </location>
</feature>
<feature type="domain" description="VWFC" evidence="5">
    <location>
        <begin position="651"/>
        <end position="708"/>
    </location>
</feature>
<evidence type="ECO:0000256" key="3">
    <source>
        <dbReference type="SAM" id="Phobius"/>
    </source>
</evidence>
<dbReference type="SUPFAM" id="SSF57603">
    <property type="entry name" value="FnI-like domain"/>
    <property type="match status" value="5"/>
</dbReference>
<dbReference type="Pfam" id="PF02822">
    <property type="entry name" value="Antistasin"/>
    <property type="match status" value="3"/>
</dbReference>